<dbReference type="Gene3D" id="3.30.450.20">
    <property type="entry name" value="PAS domain"/>
    <property type="match status" value="1"/>
</dbReference>
<dbReference type="SUPFAM" id="SSF55785">
    <property type="entry name" value="PYP-like sensor domain (PAS domain)"/>
    <property type="match status" value="1"/>
</dbReference>
<dbReference type="Proteomes" id="UP000710385">
    <property type="component" value="Unassembled WGS sequence"/>
</dbReference>
<dbReference type="InterPro" id="IPR000014">
    <property type="entry name" value="PAS"/>
</dbReference>
<reference evidence="2" key="1">
    <citation type="submission" date="2020-05" db="EMBL/GenBank/DDBJ databases">
        <title>High-Quality Genomes of Partial-Nitritation/Anammox System by Hierarchical Clustering Based Hybrid Assembly.</title>
        <authorList>
            <person name="Liu L."/>
            <person name="Wang Y."/>
            <person name="Che Y."/>
            <person name="Chen Y."/>
            <person name="Xia Y."/>
            <person name="Luo R."/>
            <person name="Cheng S.H."/>
            <person name="Zheng C."/>
            <person name="Zhang T."/>
        </authorList>
    </citation>
    <scope>NUCLEOTIDE SEQUENCE</scope>
    <source>
        <strain evidence="2">H1_PAT1</strain>
    </source>
</reference>
<proteinExistence type="predicted"/>
<evidence type="ECO:0000313" key="3">
    <source>
        <dbReference type="Proteomes" id="UP000710385"/>
    </source>
</evidence>
<dbReference type="Pfam" id="PF08447">
    <property type="entry name" value="PAS_3"/>
    <property type="match status" value="1"/>
</dbReference>
<dbReference type="InterPro" id="IPR035965">
    <property type="entry name" value="PAS-like_dom_sf"/>
</dbReference>
<feature type="domain" description="PAS fold-3" evidence="1">
    <location>
        <begin position="14"/>
        <end position="70"/>
    </location>
</feature>
<organism evidence="2 3">
    <name type="scientific">candidate division WWE3 bacterium</name>
    <dbReference type="NCBI Taxonomy" id="2053526"/>
    <lineage>
        <taxon>Bacteria</taxon>
        <taxon>Katanobacteria</taxon>
    </lineage>
</organism>
<gene>
    <name evidence="2" type="ORF">HS096_05340</name>
</gene>
<sequence length="104" mass="11781">MIISTTNLKGILTSANEDFIRMSGFSWEELENKNHNIIRHPDVPPEAYAMLWEALKAGNPWMGMVKTVTKWRSLLGGCFRQSAIRRRQNYRLSVGSGKTGKNLG</sequence>
<dbReference type="NCBIfam" id="TIGR00229">
    <property type="entry name" value="sensory_box"/>
    <property type="match status" value="1"/>
</dbReference>
<name>A0A928TRF8_UNCKA</name>
<dbReference type="EMBL" id="JABTTY010000002">
    <property type="protein sequence ID" value="MBE7525741.1"/>
    <property type="molecule type" value="Genomic_DNA"/>
</dbReference>
<comment type="caution">
    <text evidence="2">The sequence shown here is derived from an EMBL/GenBank/DDBJ whole genome shotgun (WGS) entry which is preliminary data.</text>
</comment>
<dbReference type="CDD" id="cd00130">
    <property type="entry name" value="PAS"/>
    <property type="match status" value="1"/>
</dbReference>
<evidence type="ECO:0000313" key="2">
    <source>
        <dbReference type="EMBL" id="MBE7525741.1"/>
    </source>
</evidence>
<dbReference type="AlphaFoldDB" id="A0A928TRF8"/>
<dbReference type="InterPro" id="IPR013655">
    <property type="entry name" value="PAS_fold_3"/>
</dbReference>
<accession>A0A928TRF8</accession>
<evidence type="ECO:0000259" key="1">
    <source>
        <dbReference type="Pfam" id="PF08447"/>
    </source>
</evidence>
<protein>
    <submittedName>
        <fullName evidence="2">PAS domain-containing protein</fullName>
    </submittedName>
</protein>